<evidence type="ECO:0000256" key="2">
    <source>
        <dbReference type="SAM" id="MobiDB-lite"/>
    </source>
</evidence>
<feature type="coiled-coil region" evidence="1">
    <location>
        <begin position="73"/>
        <end position="100"/>
    </location>
</feature>
<keyword evidence="4" id="KW-1185">Reference proteome</keyword>
<dbReference type="EMBL" id="ML145133">
    <property type="protein sequence ID" value="TBU57720.1"/>
    <property type="molecule type" value="Genomic_DNA"/>
</dbReference>
<sequence>MERQQANIQVQHVQAVERQRADELVSSIKAEYARQFFHLEAHGESLMKTIATLQESANERQLESEAAISEHELTISLQQSEALRERIQLLQKENISLQRRIERFPGQQTRAIEKAVEAATECAGSNAPLVLRFKVNGVIPESIRTLVRDLVGLGLKVNLVKEAIMRMASAIGVRVEGDLSKRTASRAVKEGGVIAQMQVVEELQAADNSRHMQLNTGTSNTTHFLGVTPAPNHTSETQFNGLLARMHEFFTVENPIDPRTFPLKLCGMMTDHAADQKKLFRMMDDWVKTVRREFLLALAEETKAAVEAAGGETAWRHLSPEALAAKNISIQQSAAYLSMPEHERQLADLFIHGGCCMHKDLNAFKAAGLRPPVLLMNKDNAATAAAGPSAAQTRAVEQSRGGGPKHAEICGTKGQQDSMRWFFLASRLAKLLTFPDTSNTRYGSYGDAASVLIAYLDLFLDLLSEPTNLEHDATLAEHCAMSLYSQSVSHPYMRAVRSRTQPSHLSLGPLHAHVLAHIQNLIDDPDLLLGPNVSYETAVLDGQPWDHPDAITGVHRLLPRLPYLREIVIAFLQGALETWQQFTIEFAPGGTIAQLTEQQRQLAAMPATNDRNEARTMPNISNKTATYAQKLTTETHKFIRTYTREQDASGSERKRRLFIADCERTEAERKRVHRDGVAEKKMARQVNKLKARTAGLTVPVINEQLDWHCEWADKGGREEKQIPIKRLLPNKRSMLRELRAAVRRYKADGALRLRARGFLEAVGVEWLTLVYEIVEDEGDEEGAEEDAVEEGDGIDPRTQSGDMV</sequence>
<evidence type="ECO:0000313" key="4">
    <source>
        <dbReference type="Proteomes" id="UP000292082"/>
    </source>
</evidence>
<organism evidence="3 4">
    <name type="scientific">Dichomitus squalens</name>
    <dbReference type="NCBI Taxonomy" id="114155"/>
    <lineage>
        <taxon>Eukaryota</taxon>
        <taxon>Fungi</taxon>
        <taxon>Dikarya</taxon>
        <taxon>Basidiomycota</taxon>
        <taxon>Agaricomycotina</taxon>
        <taxon>Agaricomycetes</taxon>
        <taxon>Polyporales</taxon>
        <taxon>Polyporaceae</taxon>
        <taxon>Dichomitus</taxon>
    </lineage>
</organism>
<feature type="compositionally biased region" description="Acidic residues" evidence="2">
    <location>
        <begin position="777"/>
        <end position="793"/>
    </location>
</feature>
<evidence type="ECO:0000313" key="3">
    <source>
        <dbReference type="EMBL" id="TBU57720.1"/>
    </source>
</evidence>
<reference evidence="3 4" key="1">
    <citation type="submission" date="2019-01" db="EMBL/GenBank/DDBJ databases">
        <title>Draft genome sequences of three monokaryotic isolates of the white-rot basidiomycete fungus Dichomitus squalens.</title>
        <authorList>
            <consortium name="DOE Joint Genome Institute"/>
            <person name="Lopez S.C."/>
            <person name="Andreopoulos B."/>
            <person name="Pangilinan J."/>
            <person name="Lipzen A."/>
            <person name="Riley R."/>
            <person name="Ahrendt S."/>
            <person name="Ng V."/>
            <person name="Barry K."/>
            <person name="Daum C."/>
            <person name="Grigoriev I.V."/>
            <person name="Hilden K.S."/>
            <person name="Makela M.R."/>
            <person name="de Vries R.P."/>
        </authorList>
    </citation>
    <scope>NUCLEOTIDE SEQUENCE [LARGE SCALE GENOMIC DNA]</scope>
    <source>
        <strain evidence="3 4">CBS 464.89</strain>
    </source>
</reference>
<evidence type="ECO:0000256" key="1">
    <source>
        <dbReference type="SAM" id="Coils"/>
    </source>
</evidence>
<proteinExistence type="predicted"/>
<dbReference type="Proteomes" id="UP000292082">
    <property type="component" value="Unassembled WGS sequence"/>
</dbReference>
<gene>
    <name evidence="3" type="ORF">BD310DRAFT_949181</name>
</gene>
<dbReference type="AlphaFoldDB" id="A0A4Q9PTH4"/>
<name>A0A4Q9PTH4_9APHY</name>
<protein>
    <submittedName>
        <fullName evidence="3">Uncharacterized protein</fullName>
    </submittedName>
</protein>
<keyword evidence="1" id="KW-0175">Coiled coil</keyword>
<accession>A0A4Q9PTH4</accession>
<feature type="region of interest" description="Disordered" evidence="2">
    <location>
        <begin position="777"/>
        <end position="804"/>
    </location>
</feature>